<sequence>MIHKGLPTRASSWVIWKLDFIGDRPEVEEISSKAHWFTKVHLESDRALLSELVGSGEATWGSALVRFRVTMGFEFVFSPEKASHDKKKWENVSLELADG</sequence>
<protein>
    <submittedName>
        <fullName evidence="1">Uncharacterized protein</fullName>
    </submittedName>
</protein>
<accession>A0ABQ7UT20</accession>
<name>A0ABQ7UT20_SOLTU</name>
<reference evidence="1 2" key="1">
    <citation type="journal article" date="2021" name="bioRxiv">
        <title>Chromosome-scale and haplotype-resolved genome assembly of a tetraploid potato cultivar.</title>
        <authorList>
            <person name="Sun H."/>
            <person name="Jiao W.-B."/>
            <person name="Krause K."/>
            <person name="Campoy J.A."/>
            <person name="Goel M."/>
            <person name="Folz-Donahue K."/>
            <person name="Kukat C."/>
            <person name="Huettel B."/>
            <person name="Schneeberger K."/>
        </authorList>
    </citation>
    <scope>NUCLEOTIDE SEQUENCE [LARGE SCALE GENOMIC DNA]</scope>
    <source>
        <strain evidence="1">SolTubOtavaFocal</strain>
        <tissue evidence="1">Leaves</tissue>
    </source>
</reference>
<evidence type="ECO:0000313" key="1">
    <source>
        <dbReference type="EMBL" id="KAH0754953.1"/>
    </source>
</evidence>
<dbReference type="Proteomes" id="UP000826656">
    <property type="component" value="Unassembled WGS sequence"/>
</dbReference>
<keyword evidence="2" id="KW-1185">Reference proteome</keyword>
<evidence type="ECO:0000313" key="2">
    <source>
        <dbReference type="Proteomes" id="UP000826656"/>
    </source>
</evidence>
<gene>
    <name evidence="1" type="ORF">KY290_025223</name>
</gene>
<proteinExistence type="predicted"/>
<dbReference type="EMBL" id="JAIVGD010000018">
    <property type="protein sequence ID" value="KAH0754953.1"/>
    <property type="molecule type" value="Genomic_DNA"/>
</dbReference>
<organism evidence="1 2">
    <name type="scientific">Solanum tuberosum</name>
    <name type="common">Potato</name>
    <dbReference type="NCBI Taxonomy" id="4113"/>
    <lineage>
        <taxon>Eukaryota</taxon>
        <taxon>Viridiplantae</taxon>
        <taxon>Streptophyta</taxon>
        <taxon>Embryophyta</taxon>
        <taxon>Tracheophyta</taxon>
        <taxon>Spermatophyta</taxon>
        <taxon>Magnoliopsida</taxon>
        <taxon>eudicotyledons</taxon>
        <taxon>Gunneridae</taxon>
        <taxon>Pentapetalae</taxon>
        <taxon>asterids</taxon>
        <taxon>lamiids</taxon>
        <taxon>Solanales</taxon>
        <taxon>Solanaceae</taxon>
        <taxon>Solanoideae</taxon>
        <taxon>Solaneae</taxon>
        <taxon>Solanum</taxon>
    </lineage>
</organism>
<comment type="caution">
    <text evidence="1">The sequence shown here is derived from an EMBL/GenBank/DDBJ whole genome shotgun (WGS) entry which is preliminary data.</text>
</comment>